<gene>
    <name evidence="1" type="ORF">GCM10007891_05360</name>
</gene>
<proteinExistence type="predicted"/>
<accession>A0ABQ5TTF5</accession>
<dbReference type="Proteomes" id="UP001161423">
    <property type="component" value="Unassembled WGS sequence"/>
</dbReference>
<reference evidence="1" key="2">
    <citation type="submission" date="2023-01" db="EMBL/GenBank/DDBJ databases">
        <title>Draft genome sequence of Methylophaga thalassica strain NBRC 102424.</title>
        <authorList>
            <person name="Sun Q."/>
            <person name="Mori K."/>
        </authorList>
    </citation>
    <scope>NUCLEOTIDE SEQUENCE</scope>
    <source>
        <strain evidence="1">NBRC 102424</strain>
    </source>
</reference>
<name>A0ABQ5TTF5_9GAMM</name>
<protein>
    <submittedName>
        <fullName evidence="1">Uncharacterized protein</fullName>
    </submittedName>
</protein>
<keyword evidence="2" id="KW-1185">Reference proteome</keyword>
<organism evidence="1 2">
    <name type="scientific">Methylophaga thalassica</name>
    <dbReference type="NCBI Taxonomy" id="40223"/>
    <lineage>
        <taxon>Bacteria</taxon>
        <taxon>Pseudomonadati</taxon>
        <taxon>Pseudomonadota</taxon>
        <taxon>Gammaproteobacteria</taxon>
        <taxon>Thiotrichales</taxon>
        <taxon>Piscirickettsiaceae</taxon>
        <taxon>Methylophaga</taxon>
    </lineage>
</organism>
<evidence type="ECO:0000313" key="1">
    <source>
        <dbReference type="EMBL" id="GLP98682.1"/>
    </source>
</evidence>
<dbReference type="EMBL" id="BSND01000003">
    <property type="protein sequence ID" value="GLP98682.1"/>
    <property type="molecule type" value="Genomic_DNA"/>
</dbReference>
<reference evidence="1" key="1">
    <citation type="journal article" date="2014" name="Int. J. Syst. Evol. Microbiol.">
        <title>Complete genome of a new Firmicutes species belonging to the dominant human colonic microbiota ('Ruminococcus bicirculans') reveals two chromosomes and a selective capacity to utilize plant glucans.</title>
        <authorList>
            <consortium name="NISC Comparative Sequencing Program"/>
            <person name="Wegmann U."/>
            <person name="Louis P."/>
            <person name="Goesmann A."/>
            <person name="Henrissat B."/>
            <person name="Duncan S.H."/>
            <person name="Flint H.J."/>
        </authorList>
    </citation>
    <scope>NUCLEOTIDE SEQUENCE</scope>
    <source>
        <strain evidence="1">NBRC 102424</strain>
    </source>
</reference>
<sequence>MTINTSAAIVEKQAEHTAINAAASIVNGAYSTEAQTTALVLTDKVRFADAVLDITLPTLAASGKSVHLYRRDKNIKGTNHAPVPGDNFPHIYLGSFPLNAVGTQQFISLPGITISDDCEFYIKNDSGVATSGTTVLTLTPWTWNGKA</sequence>
<dbReference type="RefSeq" id="WP_284722341.1">
    <property type="nucleotide sequence ID" value="NZ_BSND01000003.1"/>
</dbReference>
<evidence type="ECO:0000313" key="2">
    <source>
        <dbReference type="Proteomes" id="UP001161423"/>
    </source>
</evidence>
<comment type="caution">
    <text evidence="1">The sequence shown here is derived from an EMBL/GenBank/DDBJ whole genome shotgun (WGS) entry which is preliminary data.</text>
</comment>